<gene>
    <name evidence="1" type="ORF">BT96DRAFT_1010128</name>
</gene>
<dbReference type="Proteomes" id="UP000799118">
    <property type="component" value="Unassembled WGS sequence"/>
</dbReference>
<evidence type="ECO:0000313" key="1">
    <source>
        <dbReference type="EMBL" id="KAE9382723.1"/>
    </source>
</evidence>
<proteinExistence type="predicted"/>
<organism evidence="1 2">
    <name type="scientific">Gymnopus androsaceus JB14</name>
    <dbReference type="NCBI Taxonomy" id="1447944"/>
    <lineage>
        <taxon>Eukaryota</taxon>
        <taxon>Fungi</taxon>
        <taxon>Dikarya</taxon>
        <taxon>Basidiomycota</taxon>
        <taxon>Agaricomycotina</taxon>
        <taxon>Agaricomycetes</taxon>
        <taxon>Agaricomycetidae</taxon>
        <taxon>Agaricales</taxon>
        <taxon>Marasmiineae</taxon>
        <taxon>Omphalotaceae</taxon>
        <taxon>Gymnopus</taxon>
    </lineage>
</organism>
<accession>A0A6A4GB61</accession>
<dbReference type="AlphaFoldDB" id="A0A6A4GB61"/>
<dbReference type="EMBL" id="ML771067">
    <property type="protein sequence ID" value="KAE9382723.1"/>
    <property type="molecule type" value="Genomic_DNA"/>
</dbReference>
<protein>
    <submittedName>
        <fullName evidence="1">Uncharacterized protein</fullName>
    </submittedName>
</protein>
<evidence type="ECO:0000313" key="2">
    <source>
        <dbReference type="Proteomes" id="UP000799118"/>
    </source>
</evidence>
<sequence length="207" mass="23007">MLQKEEPVEVDDRGTAAEARSSTIFRYSGKNIAAIRLRSHAGINISKAHTHFLMITLKRNLSSSNPLTLYSLIDADVLPLSILDTELSKASHVESPEKVEGVPHPVALRIDLLRKDEQQRLTAGSLGSVLLVSVELTEDEMHKSPAQAVLDPVGHFTLWVYSGYTREANTKSRLVIKPFLPKQVWKLCLKNALDGNAYAMRVQPRPC</sequence>
<reference evidence="1" key="1">
    <citation type="journal article" date="2019" name="Environ. Microbiol.">
        <title>Fungal ecological strategies reflected in gene transcription - a case study of two litter decomposers.</title>
        <authorList>
            <person name="Barbi F."/>
            <person name="Kohler A."/>
            <person name="Barry K."/>
            <person name="Baskaran P."/>
            <person name="Daum C."/>
            <person name="Fauchery L."/>
            <person name="Ihrmark K."/>
            <person name="Kuo A."/>
            <person name="LaButti K."/>
            <person name="Lipzen A."/>
            <person name="Morin E."/>
            <person name="Grigoriev I.V."/>
            <person name="Henrissat B."/>
            <person name="Lindahl B."/>
            <person name="Martin F."/>
        </authorList>
    </citation>
    <scope>NUCLEOTIDE SEQUENCE</scope>
    <source>
        <strain evidence="1">JB14</strain>
    </source>
</reference>
<dbReference type="OrthoDB" id="432970at2759"/>
<keyword evidence="2" id="KW-1185">Reference proteome</keyword>
<name>A0A6A4GB61_9AGAR</name>